<feature type="region of interest" description="Disordered" evidence="1">
    <location>
        <begin position="1"/>
        <end position="27"/>
    </location>
</feature>
<accession>A0ABM7K0A2</accession>
<organism evidence="2 3">
    <name type="scientific">Mycobacterium mantenii</name>
    <dbReference type="NCBI Taxonomy" id="560555"/>
    <lineage>
        <taxon>Bacteria</taxon>
        <taxon>Bacillati</taxon>
        <taxon>Actinomycetota</taxon>
        <taxon>Actinomycetes</taxon>
        <taxon>Mycobacteriales</taxon>
        <taxon>Mycobacteriaceae</taxon>
        <taxon>Mycobacterium</taxon>
        <taxon>Mycobacterium avium complex (MAC)</taxon>
    </lineage>
</organism>
<feature type="compositionally biased region" description="Polar residues" evidence="1">
    <location>
        <begin position="1"/>
        <end position="16"/>
    </location>
</feature>
<name>A0ABM7K0A2_MYCNT</name>
<feature type="compositionally biased region" description="Basic and acidic residues" evidence="1">
    <location>
        <begin position="18"/>
        <end position="27"/>
    </location>
</feature>
<keyword evidence="3" id="KW-1185">Reference proteome</keyword>
<dbReference type="Proteomes" id="UP000465812">
    <property type="component" value="Chromosome"/>
</dbReference>
<evidence type="ECO:0008006" key="4">
    <source>
        <dbReference type="Google" id="ProtNLM"/>
    </source>
</evidence>
<gene>
    <name evidence="2" type="ORF">MMAN_54120</name>
</gene>
<sequence>MPKSVTRTATAQNSHTPAVERDDARPGDRQRVQDFGLTLFRSLWLLDFLAMALNTAPSV</sequence>
<proteinExistence type="predicted"/>
<evidence type="ECO:0000313" key="3">
    <source>
        <dbReference type="Proteomes" id="UP000465812"/>
    </source>
</evidence>
<evidence type="ECO:0000313" key="2">
    <source>
        <dbReference type="EMBL" id="BBY41278.1"/>
    </source>
</evidence>
<dbReference type="EMBL" id="AP022590">
    <property type="protein sequence ID" value="BBY41278.1"/>
    <property type="molecule type" value="Genomic_DNA"/>
</dbReference>
<evidence type="ECO:0000256" key="1">
    <source>
        <dbReference type="SAM" id="MobiDB-lite"/>
    </source>
</evidence>
<reference evidence="2 3" key="1">
    <citation type="journal article" date="2019" name="Emerg. Microbes Infect.">
        <title>Comprehensive subspecies identification of 175 nontuberculous mycobacteria species based on 7547 genomic profiles.</title>
        <authorList>
            <person name="Matsumoto Y."/>
            <person name="Kinjo T."/>
            <person name="Motooka D."/>
            <person name="Nabeya D."/>
            <person name="Jung N."/>
            <person name="Uechi K."/>
            <person name="Horii T."/>
            <person name="Iida T."/>
            <person name="Fujita J."/>
            <person name="Nakamura S."/>
        </authorList>
    </citation>
    <scope>NUCLEOTIDE SEQUENCE [LARGE SCALE GENOMIC DNA]</scope>
    <source>
        <strain evidence="2 3">JCM 18113</strain>
    </source>
</reference>
<protein>
    <recommendedName>
        <fullName evidence="4">MFS transporter</fullName>
    </recommendedName>
</protein>